<gene>
    <name evidence="1" type="ORF">BDQ12DRAFT_725036</name>
</gene>
<dbReference type="Proteomes" id="UP000308652">
    <property type="component" value="Unassembled WGS sequence"/>
</dbReference>
<keyword evidence="2" id="KW-1185">Reference proteome</keyword>
<accession>A0A5C3LVH6</accession>
<proteinExistence type="predicted"/>
<evidence type="ECO:0000313" key="2">
    <source>
        <dbReference type="Proteomes" id="UP000308652"/>
    </source>
</evidence>
<sequence length="190" mass="21644">MSVKEMHKQPNELDEDEEKTNLARLHLKCLARARALQLIFPSRPLSQNGLTSPKSSSLIELRANSPPSNDPVPLHWPVPAWLPMRLPVRHPTSVYLSSLLIETLDASTLLPRHIQLNGCHQDSRMPCVWDRLECIDVAYNKPRDIDRTQIFKLWASQYLHVVCDACALCLLDEAKSTARHSYKSPRLPVI</sequence>
<evidence type="ECO:0000313" key="1">
    <source>
        <dbReference type="EMBL" id="TFK36567.1"/>
    </source>
</evidence>
<dbReference type="EMBL" id="ML213613">
    <property type="protein sequence ID" value="TFK36567.1"/>
    <property type="molecule type" value="Genomic_DNA"/>
</dbReference>
<reference evidence="1 2" key="1">
    <citation type="journal article" date="2019" name="Nat. Ecol. Evol.">
        <title>Megaphylogeny resolves global patterns of mushroom evolution.</title>
        <authorList>
            <person name="Varga T."/>
            <person name="Krizsan K."/>
            <person name="Foldi C."/>
            <person name="Dima B."/>
            <person name="Sanchez-Garcia M."/>
            <person name="Sanchez-Ramirez S."/>
            <person name="Szollosi G.J."/>
            <person name="Szarkandi J.G."/>
            <person name="Papp V."/>
            <person name="Albert L."/>
            <person name="Andreopoulos W."/>
            <person name="Angelini C."/>
            <person name="Antonin V."/>
            <person name="Barry K.W."/>
            <person name="Bougher N.L."/>
            <person name="Buchanan P."/>
            <person name="Buyck B."/>
            <person name="Bense V."/>
            <person name="Catcheside P."/>
            <person name="Chovatia M."/>
            <person name="Cooper J."/>
            <person name="Damon W."/>
            <person name="Desjardin D."/>
            <person name="Finy P."/>
            <person name="Geml J."/>
            <person name="Haridas S."/>
            <person name="Hughes K."/>
            <person name="Justo A."/>
            <person name="Karasinski D."/>
            <person name="Kautmanova I."/>
            <person name="Kiss B."/>
            <person name="Kocsube S."/>
            <person name="Kotiranta H."/>
            <person name="LaButti K.M."/>
            <person name="Lechner B.E."/>
            <person name="Liimatainen K."/>
            <person name="Lipzen A."/>
            <person name="Lukacs Z."/>
            <person name="Mihaltcheva S."/>
            <person name="Morgado L.N."/>
            <person name="Niskanen T."/>
            <person name="Noordeloos M.E."/>
            <person name="Ohm R.A."/>
            <person name="Ortiz-Santana B."/>
            <person name="Ovrebo C."/>
            <person name="Racz N."/>
            <person name="Riley R."/>
            <person name="Savchenko A."/>
            <person name="Shiryaev A."/>
            <person name="Soop K."/>
            <person name="Spirin V."/>
            <person name="Szebenyi C."/>
            <person name="Tomsovsky M."/>
            <person name="Tulloss R.E."/>
            <person name="Uehling J."/>
            <person name="Grigoriev I.V."/>
            <person name="Vagvolgyi C."/>
            <person name="Papp T."/>
            <person name="Martin F.M."/>
            <person name="Miettinen O."/>
            <person name="Hibbett D.S."/>
            <person name="Nagy L.G."/>
        </authorList>
    </citation>
    <scope>NUCLEOTIDE SEQUENCE [LARGE SCALE GENOMIC DNA]</scope>
    <source>
        <strain evidence="1 2">CBS 166.37</strain>
    </source>
</reference>
<organism evidence="1 2">
    <name type="scientific">Crucibulum laeve</name>
    <dbReference type="NCBI Taxonomy" id="68775"/>
    <lineage>
        <taxon>Eukaryota</taxon>
        <taxon>Fungi</taxon>
        <taxon>Dikarya</taxon>
        <taxon>Basidiomycota</taxon>
        <taxon>Agaricomycotina</taxon>
        <taxon>Agaricomycetes</taxon>
        <taxon>Agaricomycetidae</taxon>
        <taxon>Agaricales</taxon>
        <taxon>Agaricineae</taxon>
        <taxon>Nidulariaceae</taxon>
        <taxon>Crucibulum</taxon>
    </lineage>
</organism>
<name>A0A5C3LVH6_9AGAR</name>
<dbReference type="AlphaFoldDB" id="A0A5C3LVH6"/>
<protein>
    <submittedName>
        <fullName evidence="1">Uncharacterized protein</fullName>
    </submittedName>
</protein>